<comment type="caution">
    <text evidence="2">The sequence shown here is derived from an EMBL/GenBank/DDBJ whole genome shotgun (WGS) entry which is preliminary data.</text>
</comment>
<feature type="region of interest" description="Disordered" evidence="1">
    <location>
        <begin position="41"/>
        <end position="82"/>
    </location>
</feature>
<accession>A0AAV6L0Z7</accession>
<evidence type="ECO:0008006" key="4">
    <source>
        <dbReference type="Google" id="ProtNLM"/>
    </source>
</evidence>
<evidence type="ECO:0000256" key="1">
    <source>
        <dbReference type="SAM" id="MobiDB-lite"/>
    </source>
</evidence>
<evidence type="ECO:0000313" key="2">
    <source>
        <dbReference type="EMBL" id="KAG5558407.1"/>
    </source>
</evidence>
<reference evidence="2" key="1">
    <citation type="submission" date="2020-08" db="EMBL/GenBank/DDBJ databases">
        <title>Plant Genome Project.</title>
        <authorList>
            <person name="Zhang R.-G."/>
        </authorList>
    </citation>
    <scope>NUCLEOTIDE SEQUENCE</scope>
    <source>
        <strain evidence="2">WSP0</strain>
        <tissue evidence="2">Leaf</tissue>
    </source>
</reference>
<sequence length="471" mass="53508">MSFYAAHAQDSFEDARQVEHEMTSWMRKRWEMRKNKECNAEIGEPSEGNTLFGVSDPPVVKTKGNPGKKSTAQDSRNPRKCSNCKCRGHDKRTCPKLSSMPPIDDVPIYNISGPIHRWGGDEENNVHYSGDSYEEMSKSVSQGDTESESDGETDGQSESDCHSGAIKVPHLASFASRPVIEERSVALGKLRKITCVPELLKDLGLHPICKYEGRVNWTLVREFFAGINQFEVDQVERVMVSTVRGHTIRVTSDRLAQFKKIARPRETEKQYPYLPGVESPTFHDIWMTLCLGSWPPEDNPNPKILLNILKKDFVLLHHIFWWNVHPKSPRRELNAKQSMLLHAVSNGFKPDIPSMWWDSIYDAWTNDHPAASLPLGHLLTGFIHHQRKIPDLIQDRWGKLQNSVIGPGTMGKSEGQSKLHRAVNNPASLEGLRDMILTVQENQIAMWGKLKRVERVVCPDDDEDEDSFVEE</sequence>
<proteinExistence type="predicted"/>
<keyword evidence="3" id="KW-1185">Reference proteome</keyword>
<evidence type="ECO:0000313" key="3">
    <source>
        <dbReference type="Proteomes" id="UP000823749"/>
    </source>
</evidence>
<dbReference type="AlphaFoldDB" id="A0AAV6L0Z7"/>
<protein>
    <recommendedName>
        <fullName evidence="4">CCHC-type domain-containing protein</fullName>
    </recommendedName>
</protein>
<feature type="compositionally biased region" description="Acidic residues" evidence="1">
    <location>
        <begin position="145"/>
        <end position="157"/>
    </location>
</feature>
<organism evidence="2 3">
    <name type="scientific">Rhododendron griersonianum</name>
    <dbReference type="NCBI Taxonomy" id="479676"/>
    <lineage>
        <taxon>Eukaryota</taxon>
        <taxon>Viridiplantae</taxon>
        <taxon>Streptophyta</taxon>
        <taxon>Embryophyta</taxon>
        <taxon>Tracheophyta</taxon>
        <taxon>Spermatophyta</taxon>
        <taxon>Magnoliopsida</taxon>
        <taxon>eudicotyledons</taxon>
        <taxon>Gunneridae</taxon>
        <taxon>Pentapetalae</taxon>
        <taxon>asterids</taxon>
        <taxon>Ericales</taxon>
        <taxon>Ericaceae</taxon>
        <taxon>Ericoideae</taxon>
        <taxon>Rhodoreae</taxon>
        <taxon>Rhododendron</taxon>
    </lineage>
</organism>
<dbReference type="EMBL" id="JACTNZ010000003">
    <property type="protein sequence ID" value="KAG5558407.1"/>
    <property type="molecule type" value="Genomic_DNA"/>
</dbReference>
<dbReference type="Proteomes" id="UP000823749">
    <property type="component" value="Chromosome 3"/>
</dbReference>
<feature type="region of interest" description="Disordered" evidence="1">
    <location>
        <begin position="119"/>
        <end position="162"/>
    </location>
</feature>
<name>A0AAV6L0Z7_9ERIC</name>
<gene>
    <name evidence="2" type="ORF">RHGRI_008364</name>
</gene>